<keyword evidence="1" id="KW-0812">Transmembrane</keyword>
<evidence type="ECO:0000256" key="1">
    <source>
        <dbReference type="SAM" id="Phobius"/>
    </source>
</evidence>
<protein>
    <submittedName>
        <fullName evidence="2">Uncharacterized protein</fullName>
    </submittedName>
</protein>
<keyword evidence="1" id="KW-0472">Membrane</keyword>
<reference evidence="2" key="1">
    <citation type="submission" date="2022-09" db="EMBL/GenBank/DDBJ databases">
        <authorList>
            <person name="Yuan C."/>
            <person name="Ke Z."/>
        </authorList>
    </citation>
    <scope>NUCLEOTIDE SEQUENCE</scope>
    <source>
        <strain evidence="2">LB-8</strain>
    </source>
</reference>
<dbReference type="Proteomes" id="UP001155483">
    <property type="component" value="Unassembled WGS sequence"/>
</dbReference>
<gene>
    <name evidence="2" type="ORF">OCK74_13455</name>
</gene>
<name>A0A9X2XP73_9BACT</name>
<proteinExistence type="predicted"/>
<reference evidence="2" key="2">
    <citation type="submission" date="2023-04" db="EMBL/GenBank/DDBJ databases">
        <title>Paracnuella aquatica gen. nov., sp. nov., a member of the family Chitinophagaceae isolated from a hot spring.</title>
        <authorList>
            <person name="Wang C."/>
        </authorList>
    </citation>
    <scope>NUCLEOTIDE SEQUENCE</scope>
    <source>
        <strain evidence="2">LB-8</strain>
    </source>
</reference>
<dbReference type="EMBL" id="JAOTIF010000009">
    <property type="protein sequence ID" value="MCU7550124.1"/>
    <property type="molecule type" value="Genomic_DNA"/>
</dbReference>
<accession>A0A9X2XP73</accession>
<sequence length="95" mass="10982">MEESLFKPLKDYLTKVPAVRYLIWTGVNDEGFWWVKFQIDIGHLYCSIYAGGWNAGAFSGATALFWGVAVHFLHVFIFSRGRLRSFEYHFIVTLA</sequence>
<keyword evidence="3" id="KW-1185">Reference proteome</keyword>
<comment type="caution">
    <text evidence="2">The sequence shown here is derived from an EMBL/GenBank/DDBJ whole genome shotgun (WGS) entry which is preliminary data.</text>
</comment>
<organism evidence="2 3">
    <name type="scientific">Paraflavisolibacter caeni</name>
    <dbReference type="NCBI Taxonomy" id="2982496"/>
    <lineage>
        <taxon>Bacteria</taxon>
        <taxon>Pseudomonadati</taxon>
        <taxon>Bacteroidota</taxon>
        <taxon>Chitinophagia</taxon>
        <taxon>Chitinophagales</taxon>
        <taxon>Chitinophagaceae</taxon>
        <taxon>Paraflavisolibacter</taxon>
    </lineage>
</organism>
<evidence type="ECO:0000313" key="2">
    <source>
        <dbReference type="EMBL" id="MCU7550124.1"/>
    </source>
</evidence>
<keyword evidence="1" id="KW-1133">Transmembrane helix</keyword>
<feature type="transmembrane region" description="Helical" evidence="1">
    <location>
        <begin position="57"/>
        <end position="78"/>
    </location>
</feature>
<dbReference type="AlphaFoldDB" id="A0A9X2XP73"/>
<dbReference type="RefSeq" id="WP_279297564.1">
    <property type="nucleotide sequence ID" value="NZ_JAOTIF010000009.1"/>
</dbReference>
<evidence type="ECO:0000313" key="3">
    <source>
        <dbReference type="Proteomes" id="UP001155483"/>
    </source>
</evidence>